<dbReference type="GO" id="GO:0046872">
    <property type="term" value="F:metal ion binding"/>
    <property type="evidence" value="ECO:0007669"/>
    <property type="project" value="UniProtKB-KW"/>
</dbReference>
<dbReference type="Pfam" id="PF00664">
    <property type="entry name" value="ABC_membrane"/>
    <property type="match status" value="2"/>
</dbReference>
<dbReference type="InterPro" id="IPR011527">
    <property type="entry name" value="ABC1_TM_dom"/>
</dbReference>
<evidence type="ECO:0000256" key="24">
    <source>
        <dbReference type="ARBA" id="ARBA00084065"/>
    </source>
</evidence>
<accession>A0AA97KW07</accession>
<dbReference type="FunFam" id="1.20.1560.10:FF:000154">
    <property type="entry name" value="HAlF transporter (PGP related)"/>
    <property type="match status" value="1"/>
</dbReference>
<keyword evidence="11" id="KW-0067">ATP-binding</keyword>
<feature type="domain" description="ABC transporter" evidence="26">
    <location>
        <begin position="1539"/>
        <end position="1774"/>
    </location>
</feature>
<evidence type="ECO:0000313" key="29">
    <source>
        <dbReference type="RefSeq" id="XP_054831377.1"/>
    </source>
</evidence>
<keyword evidence="28" id="KW-1185">Reference proteome</keyword>
<dbReference type="PROSITE" id="PS51476">
    <property type="entry name" value="PROTEASOME_BETA_2"/>
    <property type="match status" value="1"/>
</dbReference>
<keyword evidence="18 25" id="KW-1133">Transmembrane helix</keyword>
<evidence type="ECO:0000256" key="5">
    <source>
        <dbReference type="ARBA" id="ARBA00022448"/>
    </source>
</evidence>
<dbReference type="InterPro" id="IPR036640">
    <property type="entry name" value="ABC1_TM_sf"/>
</dbReference>
<keyword evidence="8" id="KW-0479">Metal-binding</keyword>
<gene>
    <name evidence="29" type="primary">LOC129327020</name>
</gene>
<keyword evidence="5" id="KW-0813">Transport</keyword>
<dbReference type="InterPro" id="IPR001353">
    <property type="entry name" value="Proteasome_sua/b"/>
</dbReference>
<evidence type="ECO:0000313" key="28">
    <source>
        <dbReference type="Proteomes" id="UP001190640"/>
    </source>
</evidence>
<keyword evidence="19" id="KW-1064">Adaptive immunity</keyword>
<evidence type="ECO:0000256" key="18">
    <source>
        <dbReference type="ARBA" id="ARBA00022989"/>
    </source>
</evidence>
<dbReference type="Gene3D" id="1.20.1560.10">
    <property type="entry name" value="ABC transporter type 1, transmembrane domain"/>
    <property type="match status" value="2"/>
</dbReference>
<evidence type="ECO:0000256" key="12">
    <source>
        <dbReference type="ARBA" id="ARBA00022842"/>
    </source>
</evidence>
<keyword evidence="13" id="KW-0571">Peptide transport</keyword>
<reference evidence="29" key="1">
    <citation type="submission" date="2025-08" db="UniProtKB">
        <authorList>
            <consortium name="RefSeq"/>
        </authorList>
    </citation>
    <scope>IDENTIFICATION</scope>
    <source>
        <tissue evidence="29">Blood</tissue>
    </source>
</reference>
<evidence type="ECO:0000256" key="17">
    <source>
        <dbReference type="ARBA" id="ARBA00022967"/>
    </source>
</evidence>
<keyword evidence="20 25" id="KW-0472">Membrane</keyword>
<evidence type="ECO:0000256" key="14">
    <source>
        <dbReference type="ARBA" id="ARBA00022859"/>
    </source>
</evidence>
<keyword evidence="9" id="KW-0547">Nucleotide-binding</keyword>
<dbReference type="Pfam" id="PF00005">
    <property type="entry name" value="ABC_tran"/>
    <property type="match status" value="2"/>
</dbReference>
<dbReference type="GO" id="GO:0046978">
    <property type="term" value="F:TAP1 binding"/>
    <property type="evidence" value="ECO:0007669"/>
    <property type="project" value="UniProtKB-ARBA"/>
</dbReference>
<dbReference type="SUPFAM" id="SSF56235">
    <property type="entry name" value="N-terminal nucleophile aminohydrolases (Ntn hydrolases)"/>
    <property type="match status" value="1"/>
</dbReference>
<keyword evidence="16" id="KW-0647">Proteasome</keyword>
<evidence type="ECO:0000256" key="15">
    <source>
        <dbReference type="ARBA" id="ARBA00022927"/>
    </source>
</evidence>
<evidence type="ECO:0000256" key="19">
    <source>
        <dbReference type="ARBA" id="ARBA00023130"/>
    </source>
</evidence>
<dbReference type="GO" id="GO:0015433">
    <property type="term" value="F:ABC-type peptide antigen transporter activity"/>
    <property type="evidence" value="ECO:0007669"/>
    <property type="project" value="UniProtKB-EC"/>
</dbReference>
<dbReference type="PROSITE" id="PS50929">
    <property type="entry name" value="ABC_TM1F"/>
    <property type="match status" value="2"/>
</dbReference>
<dbReference type="GO" id="GO:0015421">
    <property type="term" value="F:ABC-type oligopeptide transporter activity"/>
    <property type="evidence" value="ECO:0007669"/>
    <property type="project" value="TreeGrafter"/>
</dbReference>
<dbReference type="Gene3D" id="3.60.20.10">
    <property type="entry name" value="Glutamine Phosphoribosylpyrophosphate, subunit 1, domain 1"/>
    <property type="match status" value="1"/>
</dbReference>
<protein>
    <recommendedName>
        <fullName evidence="23">Antigen peptide transporter 2</fullName>
        <ecNumber evidence="21">7.4.2.14</ecNumber>
    </recommendedName>
    <alternativeName>
        <fullName evidence="24">ATP-binding cassette sub-family B member 3</fullName>
    </alternativeName>
</protein>
<proteinExistence type="inferred from homology"/>
<evidence type="ECO:0000256" key="7">
    <source>
        <dbReference type="ARBA" id="ARBA00022692"/>
    </source>
</evidence>
<dbReference type="InterPro" id="IPR016050">
    <property type="entry name" value="Proteasome_bsu_CS"/>
</dbReference>
<dbReference type="InterPro" id="IPR027417">
    <property type="entry name" value="P-loop_NTPase"/>
</dbReference>
<evidence type="ECO:0000256" key="20">
    <source>
        <dbReference type="ARBA" id="ARBA00023136"/>
    </source>
</evidence>
<dbReference type="Gene3D" id="3.40.50.300">
    <property type="entry name" value="P-loop containing nucleotide triphosphate hydrolases"/>
    <property type="match status" value="2"/>
</dbReference>
<dbReference type="Proteomes" id="UP001190640">
    <property type="component" value="Chromosome 4"/>
</dbReference>
<dbReference type="CDD" id="cd03761">
    <property type="entry name" value="proteasome_beta_type_5"/>
    <property type="match status" value="1"/>
</dbReference>
<keyword evidence="12" id="KW-0460">Magnesium</keyword>
<dbReference type="FunFam" id="1.20.1560.10:FF:000042">
    <property type="entry name" value="Antigen peptide transporter 2"/>
    <property type="match status" value="1"/>
</dbReference>
<feature type="transmembrane region" description="Helical" evidence="25">
    <location>
        <begin position="1104"/>
        <end position="1129"/>
    </location>
</feature>
<evidence type="ECO:0000256" key="8">
    <source>
        <dbReference type="ARBA" id="ARBA00022723"/>
    </source>
</evidence>
<sequence length="1778" mass="193428">MKPGWAPCAWIPAAALLDFLALRLAWLALWPPRGSPLLLCWAAALARWLALTLSAYALACLKGLPGALRDALVPAAALLSFLVPSYATLQYLALPRGGAAELAHSWGRADVFALNYLVVGAVAFMWHHLAPPTQGESGKRPSASFGRLPSLMRPDVLRFVAVAGLLMASSLGEMAVPYYTGRVTDWIVTKPGSSAFERALWVMSLLTVGSTVTEFLCDCLYTSTMNRIHARLQSSVFSAILRQEIGFFHTNRTGDITSRVTSDTDAMSEALTEDLNLLMWYLMRGIFLYTMMLWVSVPLALFVTVGLPFILLLPKLSGKFHQNLAVRVQESLAKANEVAVETFQAISTVRSFANEEGAARRYEERLQETDKLNKWEAAAYAASMWTSTISGLALKVGILYYGGHLVTLGGVTSGDLVTFVLYEMEFSTVVRVLLSAYPNVQKAIGSSEKVFEYMDRTPQISSSGTLAPPDLRGHVLLQDVWFSYPDRDDSLVLKGVTLELRPGTVTALVGPSGSGKSTVVALLVRFYDPERGRVMLDGKDLQEYEHHFLHRKVALVSQNPVLFARPLHGNIAYGLGEQSREEVKQAAQRAGAHQFIDKLSRGYDTDAGETGGQISGGQRQGVAIARALIRDPRVLILDDATSALDTESQQQVEKEIYEGAARARRSVLLVSHRLHAVERADHIVVMEEGQIREEGTHLQLMRKRGAYWQLVQTQQNGAEGQRQAPGEWASVAEPRGGESPGRLPALLASLSTGRGAGRRGRAAAAAFAFGAPGRDGVAAMALQDVCGLSGGPAGEWGCSAPGAAWAASGGVGHYAFGARKARIAVPRGRQPSEFLQTHCNGSEDGHRIELAHGTTTLAFTFQHGVIVATDSRASAGKYISTLLFNKVIEINPYLLGTMSGSAADCQYWERLLAKHCRLYYLRNKERISVSAASKLLANMLAEYRGMGLSVGSMLCGWDKKGPGLYYIDDNGVRLSGPLFSTGSGNSYAYGVLDTGYSPDLSVEEAYDLGRRAISYATHRDAYSGGVVNRGNATALKPGAGPGLGFPWKTKVAHSGSWFGSFVCGDPGERYSAAMGLLAAFYSAAPLLFCDAALLSLLDWGRPSLVSLGAAAAWLEAGLRLLALLGVRGLLSLAWPSRMPPAALATMCLSPPLYLSVGHWFGDPPLLFSSAPRSWLLLGYGAAGLVYLTWGALEHGNGVGETKKEDKATLWKLLRLFHPDVQYLGGAFVFLTMAVIAETFIPYYTGRVIDILGKKYDSDAFSGAIFLMCLVSLGSSLSAGCRGGLFMFTLSRVNIRVRGLLFSSLVRQDLAFFQEVKTGDLTSRLSKDTTMMSRSVPANTNIFLRSLIKAIGLYSFMFGLSLHLTLLTLIETPLMMALQKVYDARHQALLKAIQDSLARSGEVVHEAVSSIKTVRSFATEEEESGRYGVALAETQRLKNQRDRERAVYLLVRRLLRLGLHVLLLYSGYQQIHAGLLTKGNLLSFIIYQADVGMHVQTLIYMYGDLLSNVGAAEKVFEYLHREPAVRTDGTLSPAVPRGRVSFRNISFCYPSRPDIQVLKNVSFDLLPGEVTALVGLNGSGKSTCVALLERFYEPQSGEVLLDGTPIQKYEHKYLHSQVALVSQELVLFSGSVRDNIAYGVEGCSEEDVIRAAKDANALEFIKELEGGFDADVGEKGGQMSVGQKQRLAIARALVRNPKVLILDEATSALDVESESAIQKSLLGSQRRAVLVIAHRMQTVENANKIVVLEAGKVVEEGTHEELMARRGPYHKLVQRNWAQ</sequence>
<keyword evidence="6" id="KW-0963">Cytoplasm</keyword>
<evidence type="ECO:0000256" key="1">
    <source>
        <dbReference type="ARBA" id="ARBA00001946"/>
    </source>
</evidence>
<evidence type="ECO:0000259" key="27">
    <source>
        <dbReference type="PROSITE" id="PS50929"/>
    </source>
</evidence>
<evidence type="ECO:0000256" key="22">
    <source>
        <dbReference type="ARBA" id="ARBA00048240"/>
    </source>
</evidence>
<dbReference type="InterPro" id="IPR003593">
    <property type="entry name" value="AAA+_ATPase"/>
</dbReference>
<evidence type="ECO:0000256" key="2">
    <source>
        <dbReference type="ARBA" id="ARBA00004123"/>
    </source>
</evidence>
<keyword evidence="17" id="KW-1278">Translocase</keyword>
<dbReference type="GO" id="GO:0015031">
    <property type="term" value="P:protein transport"/>
    <property type="evidence" value="ECO:0007669"/>
    <property type="project" value="UniProtKB-KW"/>
</dbReference>
<dbReference type="SUPFAM" id="SSF90123">
    <property type="entry name" value="ABC transporter transmembrane region"/>
    <property type="match status" value="2"/>
</dbReference>
<dbReference type="GO" id="GO:0005524">
    <property type="term" value="F:ATP binding"/>
    <property type="evidence" value="ECO:0007669"/>
    <property type="project" value="UniProtKB-KW"/>
</dbReference>
<dbReference type="PROSITE" id="PS50893">
    <property type="entry name" value="ABC_TRANSPORTER_2"/>
    <property type="match status" value="2"/>
</dbReference>
<keyword evidence="15" id="KW-0653">Protein transport</keyword>
<feature type="transmembrane region" description="Helical" evidence="25">
    <location>
        <begin position="1070"/>
        <end position="1097"/>
    </location>
</feature>
<keyword evidence="14" id="KW-0391">Immunity</keyword>
<dbReference type="InterPro" id="IPR023333">
    <property type="entry name" value="Proteasome_suB-type"/>
</dbReference>
<feature type="transmembrane region" description="Helical" evidence="25">
    <location>
        <begin position="1173"/>
        <end position="1192"/>
    </location>
</feature>
<dbReference type="PRINTS" id="PR01896">
    <property type="entry name" value="TAP1PROTEIN"/>
</dbReference>
<dbReference type="FunFam" id="3.40.50.300:FF:000140">
    <property type="entry name" value="Lipid A export ATP-binding/permease protein MsbA"/>
    <property type="match status" value="2"/>
</dbReference>
<dbReference type="PANTHER" id="PTHR43394:SF14">
    <property type="entry name" value="TRANSPORTER 2, ATP BINDING CASSETTE SUBFAMILY B"/>
    <property type="match status" value="1"/>
</dbReference>
<keyword evidence="10" id="KW-0256">Endoplasmic reticulum</keyword>
<dbReference type="GO" id="GO:0002250">
    <property type="term" value="P:adaptive immune response"/>
    <property type="evidence" value="ECO:0007669"/>
    <property type="project" value="UniProtKB-KW"/>
</dbReference>
<feature type="domain" description="ABC transmembrane type-1" evidence="27">
    <location>
        <begin position="1225"/>
        <end position="1506"/>
    </location>
</feature>
<dbReference type="GO" id="GO:0005634">
    <property type="term" value="C:nucleus"/>
    <property type="evidence" value="ECO:0007669"/>
    <property type="project" value="UniProtKB-SubCell"/>
</dbReference>
<dbReference type="GO" id="GO:0005839">
    <property type="term" value="C:proteasome core complex"/>
    <property type="evidence" value="ECO:0007669"/>
    <property type="project" value="InterPro"/>
</dbReference>
<evidence type="ECO:0000256" key="13">
    <source>
        <dbReference type="ARBA" id="ARBA00022856"/>
    </source>
</evidence>
<dbReference type="SUPFAM" id="SSF52540">
    <property type="entry name" value="P-loop containing nucleoside triphosphate hydrolases"/>
    <property type="match status" value="2"/>
</dbReference>
<dbReference type="GeneID" id="129327020"/>
<dbReference type="GO" id="GO:0019885">
    <property type="term" value="P:antigen processing and presentation of endogenous peptide antigen via MHC class I"/>
    <property type="evidence" value="ECO:0007669"/>
    <property type="project" value="UniProtKB-ARBA"/>
</dbReference>
<feature type="transmembrane region" description="Helical" evidence="25">
    <location>
        <begin position="156"/>
        <end position="179"/>
    </location>
</feature>
<comment type="cofactor">
    <cofactor evidence="1">
        <name>Mg(2+)</name>
        <dbReference type="ChEBI" id="CHEBI:18420"/>
    </cofactor>
</comment>
<evidence type="ECO:0000256" key="10">
    <source>
        <dbReference type="ARBA" id="ARBA00022824"/>
    </source>
</evidence>
<dbReference type="InterPro" id="IPR003439">
    <property type="entry name" value="ABC_transporter-like_ATP-bd"/>
</dbReference>
<dbReference type="PROSITE" id="PS00211">
    <property type="entry name" value="ABC_TRANSPORTER_1"/>
    <property type="match status" value="1"/>
</dbReference>
<dbReference type="GO" id="GO:0016887">
    <property type="term" value="F:ATP hydrolysis activity"/>
    <property type="evidence" value="ECO:0007669"/>
    <property type="project" value="InterPro"/>
</dbReference>
<evidence type="ECO:0000256" key="4">
    <source>
        <dbReference type="ARBA" id="ARBA00006493"/>
    </source>
</evidence>
<keyword evidence="7 25" id="KW-0812">Transmembrane</keyword>
<evidence type="ECO:0000256" key="3">
    <source>
        <dbReference type="ARBA" id="ARBA00004477"/>
    </source>
</evidence>
<dbReference type="Pfam" id="PF00227">
    <property type="entry name" value="Proteasome"/>
    <property type="match status" value="1"/>
</dbReference>
<dbReference type="InterPro" id="IPR039421">
    <property type="entry name" value="Type_1_exporter"/>
</dbReference>
<dbReference type="EC" id="7.4.2.14" evidence="21"/>
<dbReference type="SMART" id="SM00382">
    <property type="entry name" value="AAA"/>
    <property type="match status" value="2"/>
</dbReference>
<name>A0AA97KW07_EUBMA</name>
<dbReference type="CDD" id="cd18589">
    <property type="entry name" value="ABC_6TM_TAP1"/>
    <property type="match status" value="1"/>
</dbReference>
<feature type="transmembrane region" description="Helical" evidence="25">
    <location>
        <begin position="1264"/>
        <end position="1287"/>
    </location>
</feature>
<feature type="transmembrane region" description="Helical" evidence="25">
    <location>
        <begin position="36"/>
        <end position="59"/>
    </location>
</feature>
<evidence type="ECO:0000256" key="25">
    <source>
        <dbReference type="SAM" id="Phobius"/>
    </source>
</evidence>
<dbReference type="GO" id="GO:0051603">
    <property type="term" value="P:proteolysis involved in protein catabolic process"/>
    <property type="evidence" value="ECO:0007669"/>
    <property type="project" value="InterPro"/>
</dbReference>
<dbReference type="InterPro" id="IPR017871">
    <property type="entry name" value="ABC_transporter-like_CS"/>
</dbReference>
<evidence type="ECO:0000256" key="21">
    <source>
        <dbReference type="ARBA" id="ARBA00034522"/>
    </source>
</evidence>
<evidence type="ECO:0000256" key="6">
    <source>
        <dbReference type="ARBA" id="ARBA00022490"/>
    </source>
</evidence>
<dbReference type="GO" id="GO:0005789">
    <property type="term" value="C:endoplasmic reticulum membrane"/>
    <property type="evidence" value="ECO:0007669"/>
    <property type="project" value="UniProtKB-SubCell"/>
</dbReference>
<evidence type="ECO:0000256" key="23">
    <source>
        <dbReference type="ARBA" id="ARBA00070706"/>
    </source>
</evidence>
<feature type="domain" description="ABC transporter" evidence="26">
    <location>
        <begin position="475"/>
        <end position="713"/>
    </location>
</feature>
<evidence type="ECO:0000256" key="16">
    <source>
        <dbReference type="ARBA" id="ARBA00022942"/>
    </source>
</evidence>
<feature type="transmembrane region" description="Helical" evidence="25">
    <location>
        <begin position="199"/>
        <end position="221"/>
    </location>
</feature>
<feature type="transmembrane region" description="Helical" evidence="25">
    <location>
        <begin position="71"/>
        <end position="93"/>
    </location>
</feature>
<feature type="transmembrane region" description="Helical" evidence="25">
    <location>
        <begin position="7"/>
        <end position="30"/>
    </location>
</feature>
<feature type="transmembrane region" description="Helical" evidence="25">
    <location>
        <begin position="1222"/>
        <end position="1243"/>
    </location>
</feature>
<evidence type="ECO:0000259" key="26">
    <source>
        <dbReference type="PROSITE" id="PS50893"/>
    </source>
</evidence>
<comment type="similarity">
    <text evidence="4">Belongs to the ABC transporter superfamily. ABCB family. MHC peptide exporter (TC 3.A.1.209) subfamily.</text>
</comment>
<dbReference type="KEGG" id="emc:129327020"/>
<feature type="domain" description="ABC transmembrane type-1" evidence="27">
    <location>
        <begin position="160"/>
        <end position="442"/>
    </location>
</feature>
<evidence type="ECO:0000256" key="11">
    <source>
        <dbReference type="ARBA" id="ARBA00022840"/>
    </source>
</evidence>
<organism evidence="28 29">
    <name type="scientific">Eublepharis macularius</name>
    <name type="common">Leopard gecko</name>
    <name type="synonym">Cyrtodactylus macularius</name>
    <dbReference type="NCBI Taxonomy" id="481883"/>
    <lineage>
        <taxon>Eukaryota</taxon>
        <taxon>Metazoa</taxon>
        <taxon>Chordata</taxon>
        <taxon>Craniata</taxon>
        <taxon>Vertebrata</taxon>
        <taxon>Euteleostomi</taxon>
        <taxon>Lepidosauria</taxon>
        <taxon>Squamata</taxon>
        <taxon>Bifurcata</taxon>
        <taxon>Gekkota</taxon>
        <taxon>Eublepharidae</taxon>
        <taxon>Eublepharinae</taxon>
        <taxon>Eublepharis</taxon>
    </lineage>
</organism>
<evidence type="ECO:0000256" key="9">
    <source>
        <dbReference type="ARBA" id="ARBA00022741"/>
    </source>
</evidence>
<feature type="transmembrane region" description="Helical" evidence="25">
    <location>
        <begin position="1350"/>
        <end position="1369"/>
    </location>
</feature>
<comment type="catalytic activity">
    <reaction evidence="22">
        <text>a peptide antigen(in) + ATP + H2O = a peptide antigen(out) + ADP + phosphate + H(+)</text>
        <dbReference type="Rhea" id="RHEA:65972"/>
        <dbReference type="Rhea" id="RHEA-COMP:16941"/>
        <dbReference type="ChEBI" id="CHEBI:15377"/>
        <dbReference type="ChEBI" id="CHEBI:15378"/>
        <dbReference type="ChEBI" id="CHEBI:30616"/>
        <dbReference type="ChEBI" id="CHEBI:43474"/>
        <dbReference type="ChEBI" id="CHEBI:166823"/>
        <dbReference type="ChEBI" id="CHEBI:456216"/>
        <dbReference type="EC" id="7.4.2.14"/>
    </reaction>
    <physiologicalReaction direction="left-to-right" evidence="22">
        <dbReference type="Rhea" id="RHEA:65973"/>
    </physiologicalReaction>
</comment>
<dbReference type="InterPro" id="IPR029055">
    <property type="entry name" value="Ntn_hydrolases_N"/>
</dbReference>
<comment type="subcellular location">
    <subcellularLocation>
        <location evidence="3">Endoplasmic reticulum membrane</location>
        <topology evidence="3">Multi-pass membrane protein</topology>
    </subcellularLocation>
    <subcellularLocation>
        <location evidence="2">Nucleus</location>
    </subcellularLocation>
</comment>
<feature type="transmembrane region" description="Helical" evidence="25">
    <location>
        <begin position="286"/>
        <end position="313"/>
    </location>
</feature>
<feature type="transmembrane region" description="Helical" evidence="25">
    <location>
        <begin position="113"/>
        <end position="130"/>
    </location>
</feature>
<dbReference type="PROSITE" id="PS00854">
    <property type="entry name" value="PROTEASOME_BETA_1"/>
    <property type="match status" value="1"/>
</dbReference>
<dbReference type="RefSeq" id="XP_054831377.1">
    <property type="nucleotide sequence ID" value="XM_054975402.1"/>
</dbReference>
<dbReference type="PANTHER" id="PTHR43394">
    <property type="entry name" value="ATP-DEPENDENT PERMEASE MDL1, MITOCHONDRIAL"/>
    <property type="match status" value="1"/>
</dbReference>